<dbReference type="AlphaFoldDB" id="X0Y7P1"/>
<proteinExistence type="predicted"/>
<accession>X0Y7P1</accession>
<sequence>DGICGNGTDDDDWGGAIPKDGVADDGCVVTLSTLESCAEVWDDDILNKDEDELVGSPVPNKDVAWIDVTVGAQPGPGGGIPATNPMVAFQFQLNWGIEVVDCVSILSAVKTGNVDFLIGAAGRVHFQAIANCLATSPLVRGVGDAGPPETGPGVLARIPLEGNAAGLTNLHLSPAPLTFVKDNYSI</sequence>
<name>X0Y7P1_9ZZZZ</name>
<evidence type="ECO:0000313" key="1">
    <source>
        <dbReference type="EMBL" id="GAG51889.1"/>
    </source>
</evidence>
<gene>
    <name evidence="1" type="ORF">S01H1_82769</name>
</gene>
<comment type="caution">
    <text evidence="1">The sequence shown here is derived from an EMBL/GenBank/DDBJ whole genome shotgun (WGS) entry which is preliminary data.</text>
</comment>
<protein>
    <submittedName>
        <fullName evidence="1">Uncharacterized protein</fullName>
    </submittedName>
</protein>
<dbReference type="EMBL" id="BARS01056147">
    <property type="protein sequence ID" value="GAG51889.1"/>
    <property type="molecule type" value="Genomic_DNA"/>
</dbReference>
<feature type="non-terminal residue" evidence="1">
    <location>
        <position position="186"/>
    </location>
</feature>
<feature type="non-terminal residue" evidence="1">
    <location>
        <position position="1"/>
    </location>
</feature>
<organism evidence="1">
    <name type="scientific">marine sediment metagenome</name>
    <dbReference type="NCBI Taxonomy" id="412755"/>
    <lineage>
        <taxon>unclassified sequences</taxon>
        <taxon>metagenomes</taxon>
        <taxon>ecological metagenomes</taxon>
    </lineage>
</organism>
<reference evidence="1" key="1">
    <citation type="journal article" date="2014" name="Front. Microbiol.">
        <title>High frequency of phylogenetically diverse reductive dehalogenase-homologous genes in deep subseafloor sedimentary metagenomes.</title>
        <authorList>
            <person name="Kawai M."/>
            <person name="Futagami T."/>
            <person name="Toyoda A."/>
            <person name="Takaki Y."/>
            <person name="Nishi S."/>
            <person name="Hori S."/>
            <person name="Arai W."/>
            <person name="Tsubouchi T."/>
            <person name="Morono Y."/>
            <person name="Uchiyama I."/>
            <person name="Ito T."/>
            <person name="Fujiyama A."/>
            <person name="Inagaki F."/>
            <person name="Takami H."/>
        </authorList>
    </citation>
    <scope>NUCLEOTIDE SEQUENCE</scope>
    <source>
        <strain evidence="1">Expedition CK06-06</strain>
    </source>
</reference>